<dbReference type="SUPFAM" id="SSF54373">
    <property type="entry name" value="FAD-linked reductases, C-terminal domain"/>
    <property type="match status" value="1"/>
</dbReference>
<name>A0A9W9WDV1_9EURO</name>
<evidence type="ECO:0000256" key="4">
    <source>
        <dbReference type="ARBA" id="ARBA00023002"/>
    </source>
</evidence>
<keyword evidence="3" id="KW-0274">FAD</keyword>
<gene>
    <name evidence="8" type="ORF">N7530_012782</name>
</gene>
<keyword evidence="2" id="KW-0285">Flavoprotein</keyword>
<dbReference type="AlphaFoldDB" id="A0A9W9WDV1"/>
<evidence type="ECO:0000313" key="9">
    <source>
        <dbReference type="Proteomes" id="UP001147760"/>
    </source>
</evidence>
<dbReference type="Pfam" id="PF05699">
    <property type="entry name" value="Dimer_Tnp_hAT"/>
    <property type="match status" value="1"/>
</dbReference>
<dbReference type="GO" id="GO:0016709">
    <property type="term" value="F:oxidoreductase activity, acting on paired donors, with incorporation or reduction of molecular oxygen, NAD(P)H as one donor, and incorporation of one atom of oxygen"/>
    <property type="evidence" value="ECO:0007669"/>
    <property type="project" value="UniProtKB-ARBA"/>
</dbReference>
<keyword evidence="8" id="KW-0503">Monooxygenase</keyword>
<dbReference type="Gene3D" id="3.30.9.10">
    <property type="entry name" value="D-Amino Acid Oxidase, subunit A, domain 2"/>
    <property type="match status" value="1"/>
</dbReference>
<evidence type="ECO:0000259" key="6">
    <source>
        <dbReference type="Pfam" id="PF01494"/>
    </source>
</evidence>
<evidence type="ECO:0000256" key="3">
    <source>
        <dbReference type="ARBA" id="ARBA00022827"/>
    </source>
</evidence>
<dbReference type="GO" id="GO:0046983">
    <property type="term" value="F:protein dimerization activity"/>
    <property type="evidence" value="ECO:0007669"/>
    <property type="project" value="InterPro"/>
</dbReference>
<proteinExistence type="predicted"/>
<reference evidence="8" key="1">
    <citation type="submission" date="2022-12" db="EMBL/GenBank/DDBJ databases">
        <authorList>
            <person name="Petersen C."/>
        </authorList>
    </citation>
    <scope>NUCLEOTIDE SEQUENCE</scope>
    <source>
        <strain evidence="8">IBT 17660</strain>
    </source>
</reference>
<dbReference type="PRINTS" id="PR00420">
    <property type="entry name" value="RNGMNOXGNASE"/>
</dbReference>
<sequence>MIGQPQVEEALLHQLDVPVAYKSCVTSIAEFDSGVVVTTDYGKTVVAKYAIAADGARSFVRTALDIPFRGTKPGMVWAVLDTFIETDFPCCPEIITFQKDGQCRVSWIPRERGMSRFYVLLDGEITQNKAKVSIQEHMAPHKIEFKKTEWFSSFEVKERVASTFVSRDGEGRIILAGDAAHVHAVNGGQGLNTGIADAFNLIWRIAFAAKGLGGAILLKSYDEERRMTAERVIDVAAKLVRSTVKTALEYVDRIEKSADYITGMGVSYPASSALVRASSYAEFVAGRRCPDLWVRTLPSTSLFINATEGSRPAFSLTEKRLYEIFDYGRFKIFFLGKEPSLQCLKQGIEIQQKAEFWHVHAGGKRVTNLTHEFQGDWVDDKQATAVVILGTVRTPTAMFWKDHQRQFPALANLARDVLSIPATGAGVERLFNSARDICHYRRGSLNPSTIQDLMMFICTSRFEIEDSQRALINEYLSYEEIQANQEAKDTDSYQLGPISDHDKYESDRAVGNEIELVPDLIPVQPLVDGPQPQRRQRALSELEDREHEDDSEPGLPDTQNRHSGRVRKRSRLLDGYEIS</sequence>
<dbReference type="EMBL" id="JAPWDO010000010">
    <property type="protein sequence ID" value="KAJ5455013.1"/>
    <property type="molecule type" value="Genomic_DNA"/>
</dbReference>
<feature type="region of interest" description="Disordered" evidence="5">
    <location>
        <begin position="523"/>
        <end position="579"/>
    </location>
</feature>
<dbReference type="InterPro" id="IPR050641">
    <property type="entry name" value="RIFMO-like"/>
</dbReference>
<dbReference type="PANTHER" id="PTHR43004">
    <property type="entry name" value="TRK SYSTEM POTASSIUM UPTAKE PROTEIN"/>
    <property type="match status" value="1"/>
</dbReference>
<dbReference type="PANTHER" id="PTHR43004:SF19">
    <property type="entry name" value="BINDING MONOOXYGENASE, PUTATIVE (JCVI)-RELATED"/>
    <property type="match status" value="1"/>
</dbReference>
<dbReference type="SUPFAM" id="SSF53098">
    <property type="entry name" value="Ribonuclease H-like"/>
    <property type="match status" value="1"/>
</dbReference>
<dbReference type="Pfam" id="PF01494">
    <property type="entry name" value="FAD_binding_3"/>
    <property type="match status" value="1"/>
</dbReference>
<comment type="caution">
    <text evidence="8">The sequence shown here is derived from an EMBL/GenBank/DDBJ whole genome shotgun (WGS) entry which is preliminary data.</text>
</comment>
<dbReference type="GO" id="GO:0071949">
    <property type="term" value="F:FAD binding"/>
    <property type="evidence" value="ECO:0007669"/>
    <property type="project" value="InterPro"/>
</dbReference>
<dbReference type="SUPFAM" id="SSF51905">
    <property type="entry name" value="FAD/NAD(P)-binding domain"/>
    <property type="match status" value="1"/>
</dbReference>
<accession>A0A9W9WDV1</accession>
<keyword evidence="4" id="KW-0560">Oxidoreductase</keyword>
<evidence type="ECO:0000256" key="2">
    <source>
        <dbReference type="ARBA" id="ARBA00022630"/>
    </source>
</evidence>
<protein>
    <submittedName>
        <fullName evidence="8">MonooxygenaseFAD-binding</fullName>
    </submittedName>
</protein>
<reference evidence="8" key="2">
    <citation type="journal article" date="2023" name="IMA Fungus">
        <title>Comparative genomic study of the Penicillium genus elucidates a diverse pangenome and 15 lateral gene transfer events.</title>
        <authorList>
            <person name="Petersen C."/>
            <person name="Sorensen T."/>
            <person name="Nielsen M.R."/>
            <person name="Sondergaard T.E."/>
            <person name="Sorensen J.L."/>
            <person name="Fitzpatrick D.A."/>
            <person name="Frisvad J.C."/>
            <person name="Nielsen K.L."/>
        </authorList>
    </citation>
    <scope>NUCLEOTIDE SEQUENCE</scope>
    <source>
        <strain evidence="8">IBT 17660</strain>
    </source>
</reference>
<evidence type="ECO:0000256" key="5">
    <source>
        <dbReference type="SAM" id="MobiDB-lite"/>
    </source>
</evidence>
<organism evidence="8 9">
    <name type="scientific">Penicillium desertorum</name>
    <dbReference type="NCBI Taxonomy" id="1303715"/>
    <lineage>
        <taxon>Eukaryota</taxon>
        <taxon>Fungi</taxon>
        <taxon>Dikarya</taxon>
        <taxon>Ascomycota</taxon>
        <taxon>Pezizomycotina</taxon>
        <taxon>Eurotiomycetes</taxon>
        <taxon>Eurotiomycetidae</taxon>
        <taxon>Eurotiales</taxon>
        <taxon>Aspergillaceae</taxon>
        <taxon>Penicillium</taxon>
    </lineage>
</organism>
<keyword evidence="9" id="KW-1185">Reference proteome</keyword>
<comment type="cofactor">
    <cofactor evidence="1">
        <name>FAD</name>
        <dbReference type="ChEBI" id="CHEBI:57692"/>
    </cofactor>
</comment>
<evidence type="ECO:0000256" key="1">
    <source>
        <dbReference type="ARBA" id="ARBA00001974"/>
    </source>
</evidence>
<dbReference type="InterPro" id="IPR002938">
    <property type="entry name" value="FAD-bd"/>
</dbReference>
<dbReference type="InterPro" id="IPR036188">
    <property type="entry name" value="FAD/NAD-bd_sf"/>
</dbReference>
<evidence type="ECO:0000313" key="8">
    <source>
        <dbReference type="EMBL" id="KAJ5455013.1"/>
    </source>
</evidence>
<dbReference type="Gene3D" id="3.50.50.60">
    <property type="entry name" value="FAD/NAD(P)-binding domain"/>
    <property type="match status" value="1"/>
</dbReference>
<dbReference type="InterPro" id="IPR012337">
    <property type="entry name" value="RNaseH-like_sf"/>
</dbReference>
<dbReference type="OrthoDB" id="4507940at2759"/>
<dbReference type="Proteomes" id="UP001147760">
    <property type="component" value="Unassembled WGS sequence"/>
</dbReference>
<feature type="domain" description="HAT C-terminal dimerisation" evidence="7">
    <location>
        <begin position="399"/>
        <end position="455"/>
    </location>
</feature>
<evidence type="ECO:0000259" key="7">
    <source>
        <dbReference type="Pfam" id="PF05699"/>
    </source>
</evidence>
<dbReference type="InterPro" id="IPR008906">
    <property type="entry name" value="HATC_C_dom"/>
</dbReference>
<feature type="domain" description="FAD-binding" evidence="6">
    <location>
        <begin position="38"/>
        <end position="235"/>
    </location>
</feature>